<reference evidence="3" key="1">
    <citation type="journal article" date="2019" name="Int. J. Syst. Evol. Microbiol.">
        <title>The Global Catalogue of Microorganisms (GCM) 10K type strain sequencing project: providing services to taxonomists for standard genome sequencing and annotation.</title>
        <authorList>
            <consortium name="The Broad Institute Genomics Platform"/>
            <consortium name="The Broad Institute Genome Sequencing Center for Infectious Disease"/>
            <person name="Wu L."/>
            <person name="Ma J."/>
        </authorList>
    </citation>
    <scope>NUCLEOTIDE SEQUENCE [LARGE SCALE GENOMIC DNA]</scope>
    <source>
        <strain evidence="3">CCM 8604</strain>
    </source>
</reference>
<feature type="transmembrane region" description="Helical" evidence="1">
    <location>
        <begin position="259"/>
        <end position="277"/>
    </location>
</feature>
<feature type="transmembrane region" description="Helical" evidence="1">
    <location>
        <begin position="73"/>
        <end position="91"/>
    </location>
</feature>
<evidence type="ECO:0000256" key="1">
    <source>
        <dbReference type="SAM" id="Phobius"/>
    </source>
</evidence>
<organism evidence="2 3">
    <name type="scientific">Alloscardovia venturai</name>
    <dbReference type="NCBI Taxonomy" id="1769421"/>
    <lineage>
        <taxon>Bacteria</taxon>
        <taxon>Bacillati</taxon>
        <taxon>Actinomycetota</taxon>
        <taxon>Actinomycetes</taxon>
        <taxon>Bifidobacteriales</taxon>
        <taxon>Bifidobacteriaceae</taxon>
        <taxon>Alloscardovia</taxon>
    </lineage>
</organism>
<feature type="transmembrane region" description="Helical" evidence="1">
    <location>
        <begin position="283"/>
        <end position="303"/>
    </location>
</feature>
<dbReference type="InterPro" id="IPR010640">
    <property type="entry name" value="Low_temperature_requirement_A"/>
</dbReference>
<feature type="transmembrane region" description="Helical" evidence="1">
    <location>
        <begin position="97"/>
        <end position="115"/>
    </location>
</feature>
<proteinExistence type="predicted"/>
<sequence length="313" mass="35506">MYFNRFGRHDFKDIISMTVLQMPVLLFMAEYSTSESFEEFRIFSVGLIVLSLIQLGQYVWIAIERNGKTDTNVARIFVVMLSLRLAGIIIGTIIGGFIGVIIVSISVVAFLFYPLLANRQMKAIPLNVPHLIERLGLLTIIMLGELLVGQAQYFRLSTFTIFNIFSYLVIVNLFMFYIVEFDHVIDDHANGSKATVMVYFHYLVWFGINLVTVAYDFLDPQAPQVAHYILLGGIILFYTGVLIHSIFNRPTHRMNVRTLASIIGVIASGCIVSVMWISDIRVMATVIMLSTFIAQALFVVFNIRRIKQHSIEA</sequence>
<dbReference type="Pfam" id="PF06772">
    <property type="entry name" value="LtrA"/>
    <property type="match status" value="1"/>
</dbReference>
<keyword evidence="1" id="KW-0472">Membrane</keyword>
<keyword evidence="1" id="KW-1133">Transmembrane helix</keyword>
<feature type="transmembrane region" description="Helical" evidence="1">
    <location>
        <begin position="199"/>
        <end position="218"/>
    </location>
</feature>
<evidence type="ECO:0000313" key="2">
    <source>
        <dbReference type="EMBL" id="MFD0705050.1"/>
    </source>
</evidence>
<dbReference type="PANTHER" id="PTHR36840:SF1">
    <property type="entry name" value="BLL5714 PROTEIN"/>
    <property type="match status" value="1"/>
</dbReference>
<comment type="caution">
    <text evidence="2">The sequence shown here is derived from an EMBL/GenBank/DDBJ whole genome shotgun (WGS) entry which is preliminary data.</text>
</comment>
<evidence type="ECO:0000313" key="3">
    <source>
        <dbReference type="Proteomes" id="UP001597036"/>
    </source>
</evidence>
<keyword evidence="1" id="KW-0812">Transmembrane</keyword>
<accession>A0ABW2Y4Q4</accession>
<dbReference type="PANTHER" id="PTHR36840">
    <property type="entry name" value="BLL5714 PROTEIN"/>
    <property type="match status" value="1"/>
</dbReference>
<dbReference type="EMBL" id="JBHTHQ010000021">
    <property type="protein sequence ID" value="MFD0705050.1"/>
    <property type="molecule type" value="Genomic_DNA"/>
</dbReference>
<gene>
    <name evidence="2" type="ORF">ACFQY8_04750</name>
</gene>
<feature type="transmembrane region" description="Helical" evidence="1">
    <location>
        <begin position="224"/>
        <end position="247"/>
    </location>
</feature>
<feature type="transmembrane region" description="Helical" evidence="1">
    <location>
        <begin position="135"/>
        <end position="153"/>
    </location>
</feature>
<dbReference type="Proteomes" id="UP001597036">
    <property type="component" value="Unassembled WGS sequence"/>
</dbReference>
<protein>
    <submittedName>
        <fullName evidence="2">Low temperature requirement protein A</fullName>
    </submittedName>
</protein>
<feature type="transmembrane region" description="Helical" evidence="1">
    <location>
        <begin position="159"/>
        <end position="179"/>
    </location>
</feature>
<feature type="transmembrane region" description="Helical" evidence="1">
    <location>
        <begin position="41"/>
        <end position="61"/>
    </location>
</feature>
<keyword evidence="3" id="KW-1185">Reference proteome</keyword>
<dbReference type="RefSeq" id="WP_377939198.1">
    <property type="nucleotide sequence ID" value="NZ_JBHTHQ010000021.1"/>
</dbReference>
<name>A0ABW2Y4Q4_9BIFI</name>